<dbReference type="InterPro" id="IPR036390">
    <property type="entry name" value="WH_DNA-bd_sf"/>
</dbReference>
<evidence type="ECO:0000259" key="1">
    <source>
        <dbReference type="PROSITE" id="PS50987"/>
    </source>
</evidence>
<protein>
    <submittedName>
        <fullName evidence="2">ArsR family transcriptional regulator</fullName>
    </submittedName>
</protein>
<dbReference type="InterPro" id="IPR011991">
    <property type="entry name" value="ArsR-like_HTH"/>
</dbReference>
<dbReference type="SUPFAM" id="SSF46785">
    <property type="entry name" value="Winged helix' DNA-binding domain"/>
    <property type="match status" value="1"/>
</dbReference>
<dbReference type="OrthoDB" id="9797716at2"/>
<dbReference type="EMBL" id="CP014504">
    <property type="protein sequence ID" value="AMP97923.1"/>
    <property type="molecule type" value="Genomic_DNA"/>
</dbReference>
<dbReference type="InterPro" id="IPR036388">
    <property type="entry name" value="WH-like_DNA-bd_sf"/>
</dbReference>
<organism evidence="2 3">
    <name type="scientific">Pedobacter cryoconitis</name>
    <dbReference type="NCBI Taxonomy" id="188932"/>
    <lineage>
        <taxon>Bacteria</taxon>
        <taxon>Pseudomonadati</taxon>
        <taxon>Bacteroidota</taxon>
        <taxon>Sphingobacteriia</taxon>
        <taxon>Sphingobacteriales</taxon>
        <taxon>Sphingobacteriaceae</taxon>
        <taxon>Pedobacter</taxon>
    </lineage>
</organism>
<dbReference type="GO" id="GO:0010288">
    <property type="term" value="P:response to lead ion"/>
    <property type="evidence" value="ECO:0007669"/>
    <property type="project" value="TreeGrafter"/>
</dbReference>
<accession>A0A127V9A1</accession>
<evidence type="ECO:0000313" key="2">
    <source>
        <dbReference type="EMBL" id="AMP97923.1"/>
    </source>
</evidence>
<dbReference type="PANTHER" id="PTHR39168:SF1">
    <property type="entry name" value="TRANSCRIPTIONAL REGULATORY PROTEIN"/>
    <property type="match status" value="1"/>
</dbReference>
<dbReference type="CDD" id="cd00090">
    <property type="entry name" value="HTH_ARSR"/>
    <property type="match status" value="1"/>
</dbReference>
<dbReference type="AlphaFoldDB" id="A0A127V9A1"/>
<dbReference type="InterPro" id="IPR001845">
    <property type="entry name" value="HTH_ArsR_DNA-bd_dom"/>
</dbReference>
<gene>
    <name evidence="2" type="ORF">AY601_0988</name>
</gene>
<proteinExistence type="predicted"/>
<dbReference type="GO" id="GO:0003700">
    <property type="term" value="F:DNA-binding transcription factor activity"/>
    <property type="evidence" value="ECO:0007669"/>
    <property type="project" value="InterPro"/>
</dbReference>
<reference evidence="2 3" key="1">
    <citation type="submission" date="2016-03" db="EMBL/GenBank/DDBJ databases">
        <title>Complete genome sequence of Pedobacter cryoconitis PAMC 27485.</title>
        <authorList>
            <person name="Lee J."/>
            <person name="Kim O.-S."/>
        </authorList>
    </citation>
    <scope>NUCLEOTIDE SEQUENCE [LARGE SCALE GENOMIC DNA]</scope>
    <source>
        <strain evidence="2 3">PAMC 27485</strain>
    </source>
</reference>
<dbReference type="GO" id="GO:0046686">
    <property type="term" value="P:response to cadmium ion"/>
    <property type="evidence" value="ECO:0007669"/>
    <property type="project" value="TreeGrafter"/>
</dbReference>
<sequence>MELENLASVAGLIGEPARIKMLWALMDGKAYTATELALVAGVSPQSASMHLGKMVLADLLKVSNQGRHRYFSYARPEVAYAVEALSNLVPHQKQEIVPVSKDIPFEYCRTCYDHIAGRAGVMINERLFILGYLTEKDQRYEMTAKGEVFFKDFGIDTDSLLKQKRPFARPCLDWSERKPHLAGALAMVILKKMIAEDWMRKIHDSRTLMITAKGQSNLYDLLGVKI</sequence>
<dbReference type="GO" id="GO:0003677">
    <property type="term" value="F:DNA binding"/>
    <property type="evidence" value="ECO:0007669"/>
    <property type="project" value="TreeGrafter"/>
</dbReference>
<dbReference type="Pfam" id="PF12840">
    <property type="entry name" value="HTH_20"/>
    <property type="match status" value="1"/>
</dbReference>
<evidence type="ECO:0000313" key="3">
    <source>
        <dbReference type="Proteomes" id="UP000071561"/>
    </source>
</evidence>
<keyword evidence="3" id="KW-1185">Reference proteome</keyword>
<dbReference type="GO" id="GO:0097063">
    <property type="term" value="F:cadmium ion sensor activity"/>
    <property type="evidence" value="ECO:0007669"/>
    <property type="project" value="TreeGrafter"/>
</dbReference>
<dbReference type="Proteomes" id="UP000071561">
    <property type="component" value="Chromosome"/>
</dbReference>
<dbReference type="KEGG" id="pcm:AY601_0988"/>
<dbReference type="SMART" id="SM00418">
    <property type="entry name" value="HTH_ARSR"/>
    <property type="match status" value="1"/>
</dbReference>
<dbReference type="Gene3D" id="1.10.10.10">
    <property type="entry name" value="Winged helix-like DNA-binding domain superfamily/Winged helix DNA-binding domain"/>
    <property type="match status" value="1"/>
</dbReference>
<name>A0A127V9A1_9SPHI</name>
<dbReference type="PANTHER" id="PTHR39168">
    <property type="entry name" value="TRANSCRIPTIONAL REGULATOR-RELATED"/>
    <property type="match status" value="1"/>
</dbReference>
<dbReference type="InterPro" id="IPR052543">
    <property type="entry name" value="HTH_Metal-responsive_Reg"/>
</dbReference>
<dbReference type="RefSeq" id="WP_068397273.1">
    <property type="nucleotide sequence ID" value="NZ_CP014504.1"/>
</dbReference>
<dbReference type="PATRIC" id="fig|188932.3.peg.1020"/>
<feature type="domain" description="HTH arsR-type" evidence="1">
    <location>
        <begin position="1"/>
        <end position="93"/>
    </location>
</feature>
<dbReference type="GO" id="GO:0032791">
    <property type="term" value="F:lead ion binding"/>
    <property type="evidence" value="ECO:0007669"/>
    <property type="project" value="TreeGrafter"/>
</dbReference>
<dbReference type="PROSITE" id="PS50987">
    <property type="entry name" value="HTH_ARSR_2"/>
    <property type="match status" value="1"/>
</dbReference>